<dbReference type="InterPro" id="IPR038591">
    <property type="entry name" value="NolW-like_sf"/>
</dbReference>
<keyword evidence="3" id="KW-0998">Cell outer membrane</keyword>
<evidence type="ECO:0000313" key="7">
    <source>
        <dbReference type="Proteomes" id="UP000502041"/>
    </source>
</evidence>
<protein>
    <submittedName>
        <fullName evidence="6">Type IV pilus biogenesis and competence protein PilQ</fullName>
    </submittedName>
</protein>
<dbReference type="RefSeq" id="WP_168922513.1">
    <property type="nucleotide sequence ID" value="NZ_CP051461.1"/>
</dbReference>
<dbReference type="GO" id="GO:0019867">
    <property type="term" value="C:outer membrane"/>
    <property type="evidence" value="ECO:0007669"/>
    <property type="project" value="InterPro"/>
</dbReference>
<accession>A0A6H2HBF4</accession>
<dbReference type="Gene3D" id="3.30.1370.120">
    <property type="match status" value="1"/>
</dbReference>
<dbReference type="InterPro" id="IPR050810">
    <property type="entry name" value="Bact_Secretion_Sys_Channel"/>
</dbReference>
<keyword evidence="2" id="KW-0472">Membrane</keyword>
<dbReference type="EMBL" id="CP051461">
    <property type="protein sequence ID" value="QJC56924.1"/>
    <property type="molecule type" value="Genomic_DNA"/>
</dbReference>
<dbReference type="KEGG" id="pvac:HC248_02235"/>
<sequence length="447" mass="49246">MIVSCWRFASVCVLGFCIVLLQACANGQSAYREGLKLASNAQSNAALTQFEQAIKQDPESAQYRIAAIQTREILLTDALSAASQSVAAERYDDARTFYQKALIYQPNNTKALDGIDSIIVLSRHAAWLSAAQLASDKKEMTESENLLRMLLAEDPKNKKAIALMEAIGMVKQKTSVSNSLAEAYRKPISIEFKDAALKTVFEVISRTSGLNFIFDKDVKTDQKASVFLKNSTIESVVNLTLLTNQLEQRVLSGNTVLIYPNTQAKQKDYQALVVKTFYLAHGEAKAVANSIKTILKTKDIVVDEKLNMLIVRDTPDAIRLATKLVAVHDIADSEVMLEVEILEVKRTRLLDLGIRWPDQLSLSPISATNGSLSLADLKYLNSETLSASFGATTINAKKIDTDANILANPRIRVRNREKAKILIGERVPNITSTFTATGFIGESRIQV</sequence>
<evidence type="ECO:0000256" key="4">
    <source>
        <dbReference type="SAM" id="SignalP"/>
    </source>
</evidence>
<dbReference type="InterPro" id="IPR005644">
    <property type="entry name" value="NolW-like"/>
</dbReference>
<organism evidence="6 7">
    <name type="scientific">Polaromonas vacuolata</name>
    <dbReference type="NCBI Taxonomy" id="37448"/>
    <lineage>
        <taxon>Bacteria</taxon>
        <taxon>Pseudomonadati</taxon>
        <taxon>Pseudomonadota</taxon>
        <taxon>Betaproteobacteria</taxon>
        <taxon>Burkholderiales</taxon>
        <taxon>Comamonadaceae</taxon>
        <taxon>Polaromonas</taxon>
    </lineage>
</organism>
<dbReference type="SUPFAM" id="SSF48452">
    <property type="entry name" value="TPR-like"/>
    <property type="match status" value="1"/>
</dbReference>
<feature type="chain" id="PRO_5026175308" evidence="4">
    <location>
        <begin position="26"/>
        <end position="447"/>
    </location>
</feature>
<evidence type="ECO:0000256" key="3">
    <source>
        <dbReference type="ARBA" id="ARBA00023237"/>
    </source>
</evidence>
<name>A0A6H2HBF4_9BURK</name>
<keyword evidence="1" id="KW-0813">Transport</keyword>
<dbReference type="PANTHER" id="PTHR30332">
    <property type="entry name" value="PROBABLE GENERAL SECRETION PATHWAY PROTEIN D"/>
    <property type="match status" value="1"/>
</dbReference>
<proteinExistence type="predicted"/>
<dbReference type="PANTHER" id="PTHR30332:SF17">
    <property type="entry name" value="TYPE IV PILIATION SYSTEM PROTEIN DR_0774-RELATED"/>
    <property type="match status" value="1"/>
</dbReference>
<evidence type="ECO:0000256" key="1">
    <source>
        <dbReference type="ARBA" id="ARBA00022448"/>
    </source>
</evidence>
<dbReference type="Gene3D" id="3.55.50.30">
    <property type="match status" value="1"/>
</dbReference>
<dbReference type="Proteomes" id="UP000502041">
    <property type="component" value="Chromosome"/>
</dbReference>
<dbReference type="Pfam" id="PF03958">
    <property type="entry name" value="Secretin_N"/>
    <property type="match status" value="1"/>
</dbReference>
<dbReference type="InterPro" id="IPR011990">
    <property type="entry name" value="TPR-like_helical_dom_sf"/>
</dbReference>
<dbReference type="InterPro" id="IPR011662">
    <property type="entry name" value="Secretin/TonB_short_N"/>
</dbReference>
<evidence type="ECO:0000313" key="6">
    <source>
        <dbReference type="EMBL" id="QJC56924.1"/>
    </source>
</evidence>
<dbReference type="GO" id="GO:0009306">
    <property type="term" value="P:protein secretion"/>
    <property type="evidence" value="ECO:0007669"/>
    <property type="project" value="TreeGrafter"/>
</dbReference>
<dbReference type="AlphaFoldDB" id="A0A6H2HBF4"/>
<evidence type="ECO:0000259" key="5">
    <source>
        <dbReference type="SMART" id="SM00965"/>
    </source>
</evidence>
<evidence type="ECO:0000256" key="2">
    <source>
        <dbReference type="ARBA" id="ARBA00023136"/>
    </source>
</evidence>
<dbReference type="GO" id="GO:0015627">
    <property type="term" value="C:type II protein secretion system complex"/>
    <property type="evidence" value="ECO:0007669"/>
    <property type="project" value="TreeGrafter"/>
</dbReference>
<feature type="domain" description="Secretin/TonB short N-terminal" evidence="5">
    <location>
        <begin position="210"/>
        <end position="261"/>
    </location>
</feature>
<gene>
    <name evidence="6" type="primary">pilQ_1</name>
    <name evidence="6" type="ORF">HC248_02235</name>
</gene>
<dbReference type="SMART" id="SM00965">
    <property type="entry name" value="STN"/>
    <property type="match status" value="1"/>
</dbReference>
<keyword evidence="4" id="KW-0732">Signal</keyword>
<dbReference type="PROSITE" id="PS51257">
    <property type="entry name" value="PROKAR_LIPOPROTEIN"/>
    <property type="match status" value="1"/>
</dbReference>
<dbReference type="Gene3D" id="1.25.40.10">
    <property type="entry name" value="Tetratricopeptide repeat domain"/>
    <property type="match status" value="1"/>
</dbReference>
<feature type="signal peptide" evidence="4">
    <location>
        <begin position="1"/>
        <end position="25"/>
    </location>
</feature>
<keyword evidence="7" id="KW-1185">Reference proteome</keyword>
<reference evidence="6 7" key="1">
    <citation type="submission" date="2020-04" db="EMBL/GenBank/DDBJ databases">
        <title>Complete genome of a Psychrophilic, Marine, Gas Vacuolate Bacterium Polaromonas vacuolata KCTC 22033T.</title>
        <authorList>
            <person name="Hwang K."/>
            <person name="Kim K.M."/>
        </authorList>
    </citation>
    <scope>NUCLEOTIDE SEQUENCE [LARGE SCALE GENOMIC DNA]</scope>
    <source>
        <strain evidence="6 7">KCTC 22033</strain>
    </source>
</reference>